<dbReference type="InterPro" id="IPR005829">
    <property type="entry name" value="Sugar_transporter_CS"/>
</dbReference>
<dbReference type="InterPro" id="IPR005828">
    <property type="entry name" value="MFS_sugar_transport-like"/>
</dbReference>
<dbReference type="RefSeq" id="XP_016235988.1">
    <property type="nucleotide sequence ID" value="XM_016380161.1"/>
</dbReference>
<feature type="transmembrane region" description="Helical" evidence="9">
    <location>
        <begin position="403"/>
        <end position="427"/>
    </location>
</feature>
<proteinExistence type="inferred from homology"/>
<dbReference type="InterPro" id="IPR050360">
    <property type="entry name" value="MFS_Sugar_Transporters"/>
</dbReference>
<evidence type="ECO:0000256" key="8">
    <source>
        <dbReference type="SAM" id="MobiDB-lite"/>
    </source>
</evidence>
<comment type="similarity">
    <text evidence="2 7">Belongs to the major facilitator superfamily. Sugar transporter (TC 2.A.1.1) family.</text>
</comment>
<dbReference type="Gene3D" id="1.20.1250.20">
    <property type="entry name" value="MFS general substrate transporter like domains"/>
    <property type="match status" value="1"/>
</dbReference>
<feature type="transmembrane region" description="Helical" evidence="9">
    <location>
        <begin position="110"/>
        <end position="130"/>
    </location>
</feature>
<evidence type="ECO:0000256" key="9">
    <source>
        <dbReference type="SAM" id="Phobius"/>
    </source>
</evidence>
<feature type="transmembrane region" description="Helical" evidence="9">
    <location>
        <begin position="268"/>
        <end position="286"/>
    </location>
</feature>
<dbReference type="GO" id="GO:0005351">
    <property type="term" value="F:carbohydrate:proton symporter activity"/>
    <property type="evidence" value="ECO:0007669"/>
    <property type="project" value="TreeGrafter"/>
</dbReference>
<feature type="transmembrane region" description="Helical" evidence="9">
    <location>
        <begin position="142"/>
        <end position="167"/>
    </location>
</feature>
<dbReference type="InterPro" id="IPR036259">
    <property type="entry name" value="MFS_trans_sf"/>
</dbReference>
<keyword evidence="12" id="KW-1185">Reference proteome</keyword>
<feature type="transmembrane region" description="Helical" evidence="9">
    <location>
        <begin position="12"/>
        <end position="34"/>
    </location>
</feature>
<dbReference type="Pfam" id="PF00083">
    <property type="entry name" value="Sugar_tr"/>
    <property type="match status" value="1"/>
</dbReference>
<dbReference type="AlphaFoldDB" id="A0A0D1ZSG7"/>
<dbReference type="PANTHER" id="PTHR48022">
    <property type="entry name" value="PLASTIDIC GLUCOSE TRANSPORTER 4"/>
    <property type="match status" value="1"/>
</dbReference>
<organism evidence="11 12">
    <name type="scientific">Exophiala spinifera</name>
    <dbReference type="NCBI Taxonomy" id="91928"/>
    <lineage>
        <taxon>Eukaryota</taxon>
        <taxon>Fungi</taxon>
        <taxon>Dikarya</taxon>
        <taxon>Ascomycota</taxon>
        <taxon>Pezizomycotina</taxon>
        <taxon>Eurotiomycetes</taxon>
        <taxon>Chaetothyriomycetidae</taxon>
        <taxon>Chaetothyriales</taxon>
        <taxon>Herpotrichiellaceae</taxon>
        <taxon>Exophiala</taxon>
    </lineage>
</organism>
<evidence type="ECO:0000256" key="5">
    <source>
        <dbReference type="ARBA" id="ARBA00022989"/>
    </source>
</evidence>
<dbReference type="GeneID" id="27332905"/>
<evidence type="ECO:0000256" key="6">
    <source>
        <dbReference type="ARBA" id="ARBA00023136"/>
    </source>
</evidence>
<dbReference type="PANTHER" id="PTHR48022:SF11">
    <property type="entry name" value="MONOSACCHARIDE TRANSPORTER (HXT8), PUTATIVE (AFU_ORTHOLOGUE AFUA_2G08120)-RELATED"/>
    <property type="match status" value="1"/>
</dbReference>
<keyword evidence="6 9" id="KW-0472">Membrane</keyword>
<evidence type="ECO:0000313" key="12">
    <source>
        <dbReference type="Proteomes" id="UP000053328"/>
    </source>
</evidence>
<evidence type="ECO:0000259" key="10">
    <source>
        <dbReference type="PROSITE" id="PS50850"/>
    </source>
</evidence>
<feature type="compositionally biased region" description="Polar residues" evidence="8">
    <location>
        <begin position="497"/>
        <end position="507"/>
    </location>
</feature>
<dbReference type="SUPFAM" id="SSF103473">
    <property type="entry name" value="MFS general substrate transporter"/>
    <property type="match status" value="1"/>
</dbReference>
<feature type="domain" description="Major facilitator superfamily (MFS) profile" evidence="10">
    <location>
        <begin position="12"/>
        <end position="456"/>
    </location>
</feature>
<protein>
    <recommendedName>
        <fullName evidence="10">Major facilitator superfamily (MFS) profile domain-containing protein</fullName>
    </recommendedName>
</protein>
<dbReference type="OrthoDB" id="6612291at2759"/>
<evidence type="ECO:0000256" key="3">
    <source>
        <dbReference type="ARBA" id="ARBA00022448"/>
    </source>
</evidence>
<evidence type="ECO:0000256" key="7">
    <source>
        <dbReference type="RuleBase" id="RU003346"/>
    </source>
</evidence>
<dbReference type="GO" id="GO:0016020">
    <property type="term" value="C:membrane"/>
    <property type="evidence" value="ECO:0007669"/>
    <property type="project" value="UniProtKB-SubCell"/>
</dbReference>
<keyword evidence="3 7" id="KW-0813">Transport</keyword>
<keyword evidence="5 9" id="KW-1133">Transmembrane helix</keyword>
<dbReference type="PROSITE" id="PS00217">
    <property type="entry name" value="SUGAR_TRANSPORT_2"/>
    <property type="match status" value="1"/>
</dbReference>
<dbReference type="VEuPathDB" id="FungiDB:PV08_05822"/>
<feature type="transmembrane region" description="Helical" evidence="9">
    <location>
        <begin position="86"/>
        <end position="104"/>
    </location>
</feature>
<reference evidence="11 12" key="1">
    <citation type="submission" date="2015-01" db="EMBL/GenBank/DDBJ databases">
        <title>The Genome Sequence of Exophiala spinifera CBS89968.</title>
        <authorList>
            <consortium name="The Broad Institute Genomics Platform"/>
            <person name="Cuomo C."/>
            <person name="de Hoog S."/>
            <person name="Gorbushina A."/>
            <person name="Stielow B."/>
            <person name="Teixiera M."/>
            <person name="Abouelleil A."/>
            <person name="Chapman S.B."/>
            <person name="Priest M."/>
            <person name="Young S.K."/>
            <person name="Wortman J."/>
            <person name="Nusbaum C."/>
            <person name="Birren B."/>
        </authorList>
    </citation>
    <scope>NUCLEOTIDE SEQUENCE [LARGE SCALE GENOMIC DNA]</scope>
    <source>
        <strain evidence="11 12">CBS 89968</strain>
    </source>
</reference>
<keyword evidence="4 9" id="KW-0812">Transmembrane</keyword>
<dbReference type="EMBL" id="KN847495">
    <property type="protein sequence ID" value="KIW15772.1"/>
    <property type="molecule type" value="Genomic_DNA"/>
</dbReference>
<feature type="transmembrane region" description="Helical" evidence="9">
    <location>
        <begin position="54"/>
        <end position="74"/>
    </location>
</feature>
<accession>A0A0D1ZSG7</accession>
<dbReference type="HOGENOM" id="CLU_001265_30_13_1"/>
<evidence type="ECO:0000313" key="11">
    <source>
        <dbReference type="EMBL" id="KIW15772.1"/>
    </source>
</evidence>
<dbReference type="InterPro" id="IPR020846">
    <property type="entry name" value="MFS_dom"/>
</dbReference>
<dbReference type="InterPro" id="IPR003663">
    <property type="entry name" value="Sugar/inositol_transpt"/>
</dbReference>
<gene>
    <name evidence="11" type="ORF">PV08_05822</name>
</gene>
<feature type="transmembrane region" description="Helical" evidence="9">
    <location>
        <begin position="368"/>
        <end position="391"/>
    </location>
</feature>
<dbReference type="PROSITE" id="PS50850">
    <property type="entry name" value="MFS"/>
    <property type="match status" value="1"/>
</dbReference>
<evidence type="ECO:0000256" key="1">
    <source>
        <dbReference type="ARBA" id="ARBA00004141"/>
    </source>
</evidence>
<sequence>MALSSSVTRILIVLFVALGSMTYGYCSSIISITLSQPSFISYFEMDTRSNASDLTGTINGVFQAGGFIGTLSCLGTADWLGRRKALLAAAALTVLGGALQAGSVNIGMYIVMRAITGVGIGALVTLVPLYQSEIAPPKIRGLLVGMHGTMIGTGYALAVYIGFGFYFVNASGAQWRIPLAIQCLPPLLLACGIMMLPETPRWLIMKDRVGEAFDAFRATRSESSDSLIADEVGLRADFDHLHRQTLHELQHVVPFKQFLFQKSLRKRCFIGFMTMFGAQCTATIVINNYGPSLYSSLGFSTVATFGIQSGWISTAPFGNFINAIIVDRVGRVRLLLIGFTGCLLALMGECITVSFFQSSGSRGAASGAVFFLFAHITVFVLCVDATTYIYASEIFPTPLRAKGLAISCSGLFFATIIFTTAAPTAFANIGWKYYLVFVVLTTITISIVYFMFPETRQLSLEDVQGLFGDSVDEVDFIEGANAENQRVEKSTKHPEESVTSEATITKG</sequence>
<dbReference type="Proteomes" id="UP000053328">
    <property type="component" value="Unassembled WGS sequence"/>
</dbReference>
<feature type="compositionally biased region" description="Basic and acidic residues" evidence="8">
    <location>
        <begin position="485"/>
        <end position="496"/>
    </location>
</feature>
<feature type="region of interest" description="Disordered" evidence="8">
    <location>
        <begin position="482"/>
        <end position="507"/>
    </location>
</feature>
<feature type="transmembrane region" description="Helical" evidence="9">
    <location>
        <begin position="334"/>
        <end position="356"/>
    </location>
</feature>
<evidence type="ECO:0000256" key="2">
    <source>
        <dbReference type="ARBA" id="ARBA00010992"/>
    </source>
</evidence>
<feature type="transmembrane region" description="Helical" evidence="9">
    <location>
        <begin position="433"/>
        <end position="452"/>
    </location>
</feature>
<dbReference type="PRINTS" id="PR00171">
    <property type="entry name" value="SUGRTRNSPORT"/>
</dbReference>
<name>A0A0D1ZSG7_9EURO</name>
<evidence type="ECO:0000256" key="4">
    <source>
        <dbReference type="ARBA" id="ARBA00022692"/>
    </source>
</evidence>
<comment type="subcellular location">
    <subcellularLocation>
        <location evidence="1">Membrane</location>
        <topology evidence="1">Multi-pass membrane protein</topology>
    </subcellularLocation>
</comment>
<feature type="transmembrane region" description="Helical" evidence="9">
    <location>
        <begin position="179"/>
        <end position="196"/>
    </location>
</feature>
<dbReference type="NCBIfam" id="TIGR00879">
    <property type="entry name" value="SP"/>
    <property type="match status" value="1"/>
</dbReference>